<dbReference type="AlphaFoldDB" id="A0A1I0DI62"/>
<dbReference type="Pfam" id="PF12867">
    <property type="entry name" value="DinB_2"/>
    <property type="match status" value="1"/>
</dbReference>
<evidence type="ECO:0000313" key="3">
    <source>
        <dbReference type="Proteomes" id="UP000198697"/>
    </source>
</evidence>
<organism evidence="2 3">
    <name type="scientific">Hymenobacter actinosclerus</name>
    <dbReference type="NCBI Taxonomy" id="82805"/>
    <lineage>
        <taxon>Bacteria</taxon>
        <taxon>Pseudomonadati</taxon>
        <taxon>Bacteroidota</taxon>
        <taxon>Cytophagia</taxon>
        <taxon>Cytophagales</taxon>
        <taxon>Hymenobacteraceae</taxon>
        <taxon>Hymenobacter</taxon>
    </lineage>
</organism>
<feature type="domain" description="DinB-like" evidence="1">
    <location>
        <begin position="38"/>
        <end position="166"/>
    </location>
</feature>
<sequence>MNPFLTPPATTEYAPFYANYIRLAGSDPLQALCSQPPLLHQLLDGLSDEQARFRYAPGKWSIKEKLVHMIDTERIFAYRALRIARGDATPLPGYEQDDYVPLSDADARPLTDILAEYDAVRAATRCLFNSFGAAAAARCGTASGQPVSVRALVYMLAGHEAHHLQLLQERYLPNLA</sequence>
<keyword evidence="3" id="KW-1185">Reference proteome</keyword>
<reference evidence="3" key="1">
    <citation type="submission" date="2016-10" db="EMBL/GenBank/DDBJ databases">
        <authorList>
            <person name="Varghese N."/>
            <person name="Submissions S."/>
        </authorList>
    </citation>
    <scope>NUCLEOTIDE SEQUENCE [LARGE SCALE GENOMIC DNA]</scope>
    <source>
        <strain evidence="3">DSM 15310</strain>
    </source>
</reference>
<gene>
    <name evidence="2" type="ORF">SAMN04487998_1408</name>
</gene>
<dbReference type="STRING" id="82805.SAMN04487998_1408"/>
<protein>
    <submittedName>
        <fullName evidence="2">DinB superfamily protein</fullName>
    </submittedName>
</protein>
<dbReference type="Proteomes" id="UP000198697">
    <property type="component" value="Unassembled WGS sequence"/>
</dbReference>
<dbReference type="EMBL" id="FOHS01000002">
    <property type="protein sequence ID" value="SET31915.1"/>
    <property type="molecule type" value="Genomic_DNA"/>
</dbReference>
<proteinExistence type="predicted"/>
<dbReference type="InterPro" id="IPR024775">
    <property type="entry name" value="DinB-like"/>
</dbReference>
<dbReference type="SUPFAM" id="SSF109854">
    <property type="entry name" value="DinB/YfiT-like putative metalloenzymes"/>
    <property type="match status" value="1"/>
</dbReference>
<accession>A0A1I0DI62</accession>
<dbReference type="InterPro" id="IPR034660">
    <property type="entry name" value="DinB/YfiT-like"/>
</dbReference>
<evidence type="ECO:0000313" key="2">
    <source>
        <dbReference type="EMBL" id="SET31915.1"/>
    </source>
</evidence>
<dbReference type="Gene3D" id="1.20.120.450">
    <property type="entry name" value="dinb family like domain"/>
    <property type="match status" value="1"/>
</dbReference>
<evidence type="ECO:0000259" key="1">
    <source>
        <dbReference type="Pfam" id="PF12867"/>
    </source>
</evidence>
<dbReference type="RefSeq" id="WP_092769853.1">
    <property type="nucleotide sequence ID" value="NZ_FOHS01000002.1"/>
</dbReference>
<dbReference type="OrthoDB" id="9793216at2"/>
<name>A0A1I0DI62_9BACT</name>